<dbReference type="KEGG" id="aca:ACP_0849"/>
<dbReference type="Gene3D" id="3.90.25.10">
    <property type="entry name" value="UDP-galactose 4-epimerase, domain 1"/>
    <property type="match status" value="1"/>
</dbReference>
<dbReference type="PANTHER" id="PTHR43162:SF1">
    <property type="entry name" value="PRESTALK A DIFFERENTIATION PROTEIN A"/>
    <property type="match status" value="1"/>
</dbReference>
<dbReference type="InterPro" id="IPR008030">
    <property type="entry name" value="NmrA-like"/>
</dbReference>
<dbReference type="PANTHER" id="PTHR43162">
    <property type="match status" value="1"/>
</dbReference>
<dbReference type="OrthoDB" id="339107at2"/>
<reference evidence="2 3" key="1">
    <citation type="journal article" date="2009" name="Appl. Environ. Microbiol.">
        <title>Three genomes from the phylum Acidobacteria provide insight into the lifestyles of these microorganisms in soils.</title>
        <authorList>
            <person name="Ward N.L."/>
            <person name="Challacombe J.F."/>
            <person name="Janssen P.H."/>
            <person name="Henrissat B."/>
            <person name="Coutinho P.M."/>
            <person name="Wu M."/>
            <person name="Xie G."/>
            <person name="Haft D.H."/>
            <person name="Sait M."/>
            <person name="Badger J."/>
            <person name="Barabote R.D."/>
            <person name="Bradley B."/>
            <person name="Brettin T.S."/>
            <person name="Brinkac L.M."/>
            <person name="Bruce D."/>
            <person name="Creasy T."/>
            <person name="Daugherty S.C."/>
            <person name="Davidsen T.M."/>
            <person name="DeBoy R.T."/>
            <person name="Detter J.C."/>
            <person name="Dodson R.J."/>
            <person name="Durkin A.S."/>
            <person name="Ganapathy A."/>
            <person name="Gwinn-Giglio M."/>
            <person name="Han C.S."/>
            <person name="Khouri H."/>
            <person name="Kiss H."/>
            <person name="Kothari S.P."/>
            <person name="Madupu R."/>
            <person name="Nelson K.E."/>
            <person name="Nelson W.C."/>
            <person name="Paulsen I."/>
            <person name="Penn K."/>
            <person name="Ren Q."/>
            <person name="Rosovitz M.J."/>
            <person name="Selengut J.D."/>
            <person name="Shrivastava S."/>
            <person name="Sullivan S.A."/>
            <person name="Tapia R."/>
            <person name="Thompson L.S."/>
            <person name="Watkins K.L."/>
            <person name="Yang Q."/>
            <person name="Yu C."/>
            <person name="Zafar N."/>
            <person name="Zhou L."/>
            <person name="Kuske C.R."/>
        </authorList>
    </citation>
    <scope>NUCLEOTIDE SEQUENCE [LARGE SCALE GENOMIC DNA]</scope>
    <source>
        <strain evidence="3">ATCC 51196 / DSM 11244 / BCRC 80197 / JCM 7670 / NBRC 15755 / NCIMB 13165 / 161</strain>
    </source>
</reference>
<dbReference type="InParanoid" id="C1F2V0"/>
<dbReference type="InterPro" id="IPR036291">
    <property type="entry name" value="NAD(P)-bd_dom_sf"/>
</dbReference>
<accession>C1F2V0</accession>
<dbReference type="eggNOG" id="COG0702">
    <property type="taxonomic scope" value="Bacteria"/>
</dbReference>
<sequence>MKVLVTGGTGNVGGAVVRELLTRGSQVRVLARKHPLAGKLPTQAEVAIGDLMDPVSLEAALEGVDKLFLLNAVVADELTQALIAYGIAKRKGVKHITYLSVFKAEQFKDVPHFASKLAIENALRESGVAYTILRPGYYIQNDGTLKGALTGAGIYPMPIGTEGICAVDVRDIAEAAAISLTGEGHEGQTYDLVGPSLINGPANAALWSTLLSKEIRYTGHNFDQWELQMRTMAPAWTAFDLRVMFQGYFERGFASTASEVERLTHLLGHAPRSYKSFAEETAAQWKD</sequence>
<gene>
    <name evidence="2" type="ordered locus">ACP_0849</name>
</gene>
<feature type="domain" description="NmrA-like" evidence="1">
    <location>
        <begin position="2"/>
        <end position="218"/>
    </location>
</feature>
<evidence type="ECO:0000313" key="3">
    <source>
        <dbReference type="Proteomes" id="UP000002207"/>
    </source>
</evidence>
<evidence type="ECO:0000313" key="2">
    <source>
        <dbReference type="EMBL" id="ACO34665.1"/>
    </source>
</evidence>
<dbReference type="InterPro" id="IPR051604">
    <property type="entry name" value="Ergot_Alk_Oxidoreductase"/>
</dbReference>
<keyword evidence="3" id="KW-1185">Reference proteome</keyword>
<dbReference type="AlphaFoldDB" id="C1F2V0"/>
<dbReference type="Gene3D" id="3.40.50.720">
    <property type="entry name" value="NAD(P)-binding Rossmann-like Domain"/>
    <property type="match status" value="1"/>
</dbReference>
<protein>
    <submittedName>
        <fullName evidence="2">NmrA family protein</fullName>
    </submittedName>
</protein>
<dbReference type="Pfam" id="PF05368">
    <property type="entry name" value="NmrA"/>
    <property type="match status" value="1"/>
</dbReference>
<dbReference type="EMBL" id="CP001472">
    <property type="protein sequence ID" value="ACO34665.1"/>
    <property type="molecule type" value="Genomic_DNA"/>
</dbReference>
<proteinExistence type="predicted"/>
<name>C1F2V0_ACIC5</name>
<dbReference type="STRING" id="240015.ACP_0849"/>
<dbReference type="SUPFAM" id="SSF51735">
    <property type="entry name" value="NAD(P)-binding Rossmann-fold domains"/>
    <property type="match status" value="1"/>
</dbReference>
<dbReference type="HOGENOM" id="CLU_007383_10_6_0"/>
<dbReference type="RefSeq" id="WP_015896017.1">
    <property type="nucleotide sequence ID" value="NC_012483.1"/>
</dbReference>
<organism evidence="2 3">
    <name type="scientific">Acidobacterium capsulatum (strain ATCC 51196 / DSM 11244 / BCRC 80197 / JCM 7670 / NBRC 15755 / NCIMB 13165 / 161)</name>
    <dbReference type="NCBI Taxonomy" id="240015"/>
    <lineage>
        <taxon>Bacteria</taxon>
        <taxon>Pseudomonadati</taxon>
        <taxon>Acidobacteriota</taxon>
        <taxon>Terriglobia</taxon>
        <taxon>Terriglobales</taxon>
        <taxon>Acidobacteriaceae</taxon>
        <taxon>Acidobacterium</taxon>
    </lineage>
</organism>
<evidence type="ECO:0000259" key="1">
    <source>
        <dbReference type="Pfam" id="PF05368"/>
    </source>
</evidence>
<dbReference type="Proteomes" id="UP000002207">
    <property type="component" value="Chromosome"/>
</dbReference>